<dbReference type="InterPro" id="IPR002921">
    <property type="entry name" value="Fungal_lipase-type"/>
</dbReference>
<dbReference type="Proteomes" id="UP000572072">
    <property type="component" value="Unassembled WGS sequence"/>
</dbReference>
<dbReference type="EMBL" id="VTYN01000056">
    <property type="protein sequence ID" value="NOH51192.1"/>
    <property type="molecule type" value="Genomic_DNA"/>
</dbReference>
<dbReference type="InterPro" id="IPR029058">
    <property type="entry name" value="AB_hydrolase_fold"/>
</dbReference>
<evidence type="ECO:0000313" key="3">
    <source>
        <dbReference type="Proteomes" id="UP000572072"/>
    </source>
</evidence>
<dbReference type="RefSeq" id="WP_171359390.1">
    <property type="nucleotide sequence ID" value="NZ_VTYN01000056.1"/>
</dbReference>
<dbReference type="PANTHER" id="PTHR45856:SF24">
    <property type="entry name" value="FUNGAL LIPASE-LIKE DOMAIN-CONTAINING PROTEIN"/>
    <property type="match status" value="1"/>
</dbReference>
<dbReference type="Pfam" id="PF01764">
    <property type="entry name" value="Lipase_3"/>
    <property type="match status" value="1"/>
</dbReference>
<reference evidence="2 3" key="1">
    <citation type="submission" date="2019-08" db="EMBL/GenBank/DDBJ databases">
        <title>Draft genome sequencing and comparative genomics of hatchery-associated Vibrios.</title>
        <authorList>
            <person name="Kehlet-Delgado H."/>
            <person name="Mueller R.S."/>
        </authorList>
    </citation>
    <scope>NUCLEOTIDE SEQUENCE [LARGE SCALE GENOMIC DNA]</scope>
    <source>
        <strain evidence="2 3">00-78-3</strain>
    </source>
</reference>
<evidence type="ECO:0000313" key="2">
    <source>
        <dbReference type="EMBL" id="NOH51192.1"/>
    </source>
</evidence>
<dbReference type="AlphaFoldDB" id="A0A7Y4E4E8"/>
<dbReference type="PANTHER" id="PTHR45856">
    <property type="entry name" value="ALPHA/BETA-HYDROLASES SUPERFAMILY PROTEIN"/>
    <property type="match status" value="1"/>
</dbReference>
<dbReference type="SUPFAM" id="SSF53474">
    <property type="entry name" value="alpha/beta-Hydrolases"/>
    <property type="match status" value="1"/>
</dbReference>
<sequence>MKTLSPKEALTFAEQAYDIEFDTKTFKPHRRLAKKFSFDVGKTTIQAQTGSTLGLVSKRISNFVLCAKGTGDQNGQFVIAFRGTNFDYTADKLTDLNIGIKGSSNGSSAHAGFVNTFHSLKGHLSTYIQSNANSIKTIHCVGHSLGGAIASLCADWIRVNFKINVVLYTFGAPRVGLQPYAQKSTNTNFAIFRCTNGADPVPMVPLWPFVHAPIDKPEFRLDSSVGILGDAHKLASSIGYKKTLTSDSWQHIGRSSKMYLHRSVRLKFQNSHQVMFNGHWADKIAAALRTLLREAGYVGLIAIQGAFVGSFTFYDLVARSIEKIVRISDRFREQTEGLLGHMLRFAGKVFHKITDLSFKFIKYVFNLLLKKLNSSVFRALK</sequence>
<feature type="domain" description="Fungal lipase-type" evidence="1">
    <location>
        <begin position="78"/>
        <end position="207"/>
    </location>
</feature>
<dbReference type="GO" id="GO:0006629">
    <property type="term" value="P:lipid metabolic process"/>
    <property type="evidence" value="ECO:0007669"/>
    <property type="project" value="InterPro"/>
</dbReference>
<dbReference type="Gene3D" id="3.40.50.1820">
    <property type="entry name" value="alpha/beta hydrolase"/>
    <property type="match status" value="1"/>
</dbReference>
<organism evidence="2 3">
    <name type="scientific">Vibrio rotiferianus</name>
    <dbReference type="NCBI Taxonomy" id="190895"/>
    <lineage>
        <taxon>Bacteria</taxon>
        <taxon>Pseudomonadati</taxon>
        <taxon>Pseudomonadota</taxon>
        <taxon>Gammaproteobacteria</taxon>
        <taxon>Vibrionales</taxon>
        <taxon>Vibrionaceae</taxon>
        <taxon>Vibrio</taxon>
    </lineage>
</organism>
<dbReference type="CDD" id="cd00519">
    <property type="entry name" value="Lipase_3"/>
    <property type="match status" value="1"/>
</dbReference>
<comment type="caution">
    <text evidence="2">The sequence shown here is derived from an EMBL/GenBank/DDBJ whole genome shotgun (WGS) entry which is preliminary data.</text>
</comment>
<proteinExistence type="predicted"/>
<accession>A0A7Y4E4E8</accession>
<gene>
    <name evidence="2" type="ORF">F0262_24595</name>
</gene>
<protein>
    <submittedName>
        <fullName evidence="2">Lipase family protein</fullName>
    </submittedName>
</protein>
<evidence type="ECO:0000259" key="1">
    <source>
        <dbReference type="Pfam" id="PF01764"/>
    </source>
</evidence>
<dbReference type="InterPro" id="IPR051218">
    <property type="entry name" value="Sec_MonoDiacylglyc_Lipase"/>
</dbReference>
<name>A0A7Y4E4E8_9VIBR</name>